<proteinExistence type="predicted"/>
<evidence type="ECO:0000313" key="2">
    <source>
        <dbReference type="EMBL" id="GGG77745.1"/>
    </source>
</evidence>
<sequence>MPKDELNFLEFLQGFRRGELLREADDRLSEVLAAIQETGNSGEITLKLPLKVNKAGQIECTPQITAKKPKRELGAGIYFLNDDARLTRRDPNQQDWLDDIEARRDRAAE</sequence>
<accession>A0A8J2ZLK3</accession>
<keyword evidence="3" id="KW-1185">Reference proteome</keyword>
<organism evidence="2 3">
    <name type="scientific">Salipiger pallidus</name>
    <dbReference type="NCBI Taxonomy" id="1775170"/>
    <lineage>
        <taxon>Bacteria</taxon>
        <taxon>Pseudomonadati</taxon>
        <taxon>Pseudomonadota</taxon>
        <taxon>Alphaproteobacteria</taxon>
        <taxon>Rhodobacterales</taxon>
        <taxon>Roseobacteraceae</taxon>
        <taxon>Salipiger</taxon>
    </lineage>
</organism>
<evidence type="ECO:0000313" key="3">
    <source>
        <dbReference type="Proteomes" id="UP000617145"/>
    </source>
</evidence>
<dbReference type="RefSeq" id="WP_188790868.1">
    <property type="nucleotide sequence ID" value="NZ_BMJV01000005.1"/>
</dbReference>
<comment type="caution">
    <text evidence="2">The sequence shown here is derived from an EMBL/GenBank/DDBJ whole genome shotgun (WGS) entry which is preliminary data.</text>
</comment>
<dbReference type="EMBL" id="BMJV01000005">
    <property type="protein sequence ID" value="GGG77745.1"/>
    <property type="molecule type" value="Genomic_DNA"/>
</dbReference>
<feature type="region of interest" description="Disordered" evidence="1">
    <location>
        <begin position="90"/>
        <end position="109"/>
    </location>
</feature>
<protein>
    <submittedName>
        <fullName evidence="2">Uncharacterized protein</fullName>
    </submittedName>
</protein>
<reference evidence="2" key="1">
    <citation type="journal article" date="2014" name="Int. J. Syst. Evol. Microbiol.">
        <title>Complete genome sequence of Corynebacterium casei LMG S-19264T (=DSM 44701T), isolated from a smear-ripened cheese.</title>
        <authorList>
            <consortium name="US DOE Joint Genome Institute (JGI-PGF)"/>
            <person name="Walter F."/>
            <person name="Albersmeier A."/>
            <person name="Kalinowski J."/>
            <person name="Ruckert C."/>
        </authorList>
    </citation>
    <scope>NUCLEOTIDE SEQUENCE</scope>
    <source>
        <strain evidence="2">CGMCC 1.15762</strain>
    </source>
</reference>
<feature type="compositionally biased region" description="Basic and acidic residues" evidence="1">
    <location>
        <begin position="100"/>
        <end position="109"/>
    </location>
</feature>
<dbReference type="AlphaFoldDB" id="A0A8J2ZLK3"/>
<reference evidence="2" key="2">
    <citation type="submission" date="2020-09" db="EMBL/GenBank/DDBJ databases">
        <authorList>
            <person name="Sun Q."/>
            <person name="Zhou Y."/>
        </authorList>
    </citation>
    <scope>NUCLEOTIDE SEQUENCE</scope>
    <source>
        <strain evidence="2">CGMCC 1.15762</strain>
    </source>
</reference>
<name>A0A8J2ZLK3_9RHOB</name>
<evidence type="ECO:0000256" key="1">
    <source>
        <dbReference type="SAM" id="MobiDB-lite"/>
    </source>
</evidence>
<gene>
    <name evidence="2" type="ORF">GCM10011415_28340</name>
</gene>
<dbReference type="Proteomes" id="UP000617145">
    <property type="component" value="Unassembled WGS sequence"/>
</dbReference>